<comment type="caution">
    <text evidence="1">The sequence shown here is derived from an EMBL/GenBank/DDBJ whole genome shotgun (WGS) entry which is preliminary data.</text>
</comment>
<gene>
    <name evidence="1" type="ORF">H5410_040866</name>
</gene>
<accession>A0A9J5XT64</accession>
<evidence type="ECO:0000313" key="1">
    <source>
        <dbReference type="EMBL" id="KAG5590352.1"/>
    </source>
</evidence>
<dbReference type="OrthoDB" id="1302579at2759"/>
<protein>
    <submittedName>
        <fullName evidence="1">Uncharacterized protein</fullName>
    </submittedName>
</protein>
<dbReference type="EMBL" id="JACXVP010000008">
    <property type="protein sequence ID" value="KAG5590352.1"/>
    <property type="molecule type" value="Genomic_DNA"/>
</dbReference>
<evidence type="ECO:0000313" key="2">
    <source>
        <dbReference type="Proteomes" id="UP000824120"/>
    </source>
</evidence>
<dbReference type="Proteomes" id="UP000824120">
    <property type="component" value="Chromosome 8"/>
</dbReference>
<dbReference type="AlphaFoldDB" id="A0A9J5XT64"/>
<feature type="non-terminal residue" evidence="1">
    <location>
        <position position="78"/>
    </location>
</feature>
<name>A0A9J5XT64_SOLCO</name>
<reference evidence="1 2" key="1">
    <citation type="submission" date="2020-09" db="EMBL/GenBank/DDBJ databases">
        <title>De no assembly of potato wild relative species, Solanum commersonii.</title>
        <authorList>
            <person name="Cho K."/>
        </authorList>
    </citation>
    <scope>NUCLEOTIDE SEQUENCE [LARGE SCALE GENOMIC DNA]</scope>
    <source>
        <strain evidence="1">LZ3.2</strain>
        <tissue evidence="1">Leaf</tissue>
    </source>
</reference>
<proteinExistence type="predicted"/>
<organism evidence="1 2">
    <name type="scientific">Solanum commersonii</name>
    <name type="common">Commerson's wild potato</name>
    <name type="synonym">Commerson's nightshade</name>
    <dbReference type="NCBI Taxonomy" id="4109"/>
    <lineage>
        <taxon>Eukaryota</taxon>
        <taxon>Viridiplantae</taxon>
        <taxon>Streptophyta</taxon>
        <taxon>Embryophyta</taxon>
        <taxon>Tracheophyta</taxon>
        <taxon>Spermatophyta</taxon>
        <taxon>Magnoliopsida</taxon>
        <taxon>eudicotyledons</taxon>
        <taxon>Gunneridae</taxon>
        <taxon>Pentapetalae</taxon>
        <taxon>asterids</taxon>
        <taxon>lamiids</taxon>
        <taxon>Solanales</taxon>
        <taxon>Solanaceae</taxon>
        <taxon>Solanoideae</taxon>
        <taxon>Solaneae</taxon>
        <taxon>Solanum</taxon>
    </lineage>
</organism>
<sequence length="78" mass="9064">MEKVEVVLQTPIDGCTMLQIVKKLKLLKKREPPDLAENFLQERSKAKWVKLGDNSRSFFSVIEHRKLQQAITQLKDAQ</sequence>
<keyword evidence="2" id="KW-1185">Reference proteome</keyword>